<name>E3QJ88_COLGM</name>
<dbReference type="Proteomes" id="UP000008782">
    <property type="component" value="Unassembled WGS sequence"/>
</dbReference>
<accession>E3QJ88</accession>
<sequence length="232" mass="25202">METEESSQDVQLQSLKQSELVLGKKPRGGPAVIMNTVSLGWKSDSGPILESLDFEVQGGQLVMLVGPVASGKSTLLQGLLGELPHVTGTIELSSHRVSWCGQSPWLINETIRKNIICFSEFDAHLYRQVLTACDLEKDLAQLPEGDQTVIGSKGLALSGGQKQRVALARAIYSRPRIALFDNIFSGLDNKTTDAMFQRVFSAERGILRAWGTSIVLATQSGIAPNHEQEGQK</sequence>
<dbReference type="Gene3D" id="3.40.50.300">
    <property type="entry name" value="P-loop containing nucleotide triphosphate hydrolases"/>
    <property type="match status" value="1"/>
</dbReference>
<evidence type="ECO:0000259" key="3">
    <source>
        <dbReference type="PROSITE" id="PS50893"/>
    </source>
</evidence>
<dbReference type="GeneID" id="24411435"/>
<dbReference type="AlphaFoldDB" id="E3QJ88"/>
<dbReference type="eggNOG" id="KOG0054">
    <property type="taxonomic scope" value="Eukaryota"/>
</dbReference>
<feature type="domain" description="ABC transporter" evidence="3">
    <location>
        <begin position="34"/>
        <end position="229"/>
    </location>
</feature>
<evidence type="ECO:0000313" key="5">
    <source>
        <dbReference type="Proteomes" id="UP000008782"/>
    </source>
</evidence>
<dbReference type="InterPro" id="IPR050173">
    <property type="entry name" value="ABC_transporter_C-like"/>
</dbReference>
<dbReference type="InterPro" id="IPR003439">
    <property type="entry name" value="ABC_transporter-like_ATP-bd"/>
</dbReference>
<organism evidence="5">
    <name type="scientific">Colletotrichum graminicola (strain M1.001 / M2 / FGSC 10212)</name>
    <name type="common">Maize anthracnose fungus</name>
    <name type="synonym">Glomerella graminicola</name>
    <dbReference type="NCBI Taxonomy" id="645133"/>
    <lineage>
        <taxon>Eukaryota</taxon>
        <taxon>Fungi</taxon>
        <taxon>Dikarya</taxon>
        <taxon>Ascomycota</taxon>
        <taxon>Pezizomycotina</taxon>
        <taxon>Sordariomycetes</taxon>
        <taxon>Hypocreomycetidae</taxon>
        <taxon>Glomerellales</taxon>
        <taxon>Glomerellaceae</taxon>
        <taxon>Colletotrichum</taxon>
        <taxon>Colletotrichum graminicola species complex</taxon>
    </lineage>
</organism>
<dbReference type="SUPFAM" id="SSF52540">
    <property type="entry name" value="P-loop containing nucleoside triphosphate hydrolases"/>
    <property type="match status" value="1"/>
</dbReference>
<evidence type="ECO:0000313" key="4">
    <source>
        <dbReference type="EMBL" id="EFQ30926.1"/>
    </source>
</evidence>
<dbReference type="GO" id="GO:0016887">
    <property type="term" value="F:ATP hydrolysis activity"/>
    <property type="evidence" value="ECO:0007669"/>
    <property type="project" value="InterPro"/>
</dbReference>
<dbReference type="HOGENOM" id="CLU_000604_28_1_1"/>
<keyword evidence="2" id="KW-0067">ATP-binding</keyword>
<protein>
    <submittedName>
        <fullName evidence="4">ABC transporter</fullName>
    </submittedName>
</protein>
<dbReference type="SMART" id="SM00382">
    <property type="entry name" value="AAA"/>
    <property type="match status" value="1"/>
</dbReference>
<gene>
    <name evidence="4" type="ORF">GLRG_06070</name>
</gene>
<dbReference type="InterPro" id="IPR017871">
    <property type="entry name" value="ABC_transporter-like_CS"/>
</dbReference>
<reference evidence="5" key="1">
    <citation type="journal article" date="2012" name="Nat. Genet.">
        <title>Lifestyle transitions in plant pathogenic Colletotrichum fungi deciphered by genome and transcriptome analyses.</title>
        <authorList>
            <person name="O'Connell R.J."/>
            <person name="Thon M.R."/>
            <person name="Hacquard S."/>
            <person name="Amyotte S.G."/>
            <person name="Kleemann J."/>
            <person name="Torres M.F."/>
            <person name="Damm U."/>
            <person name="Buiate E.A."/>
            <person name="Epstein L."/>
            <person name="Alkan N."/>
            <person name="Altmueller J."/>
            <person name="Alvarado-Balderrama L."/>
            <person name="Bauser C.A."/>
            <person name="Becker C."/>
            <person name="Birren B.W."/>
            <person name="Chen Z."/>
            <person name="Choi J."/>
            <person name="Crouch J.A."/>
            <person name="Duvick J.P."/>
            <person name="Farman M.A."/>
            <person name="Gan P."/>
            <person name="Heiman D."/>
            <person name="Henrissat B."/>
            <person name="Howard R.J."/>
            <person name="Kabbage M."/>
            <person name="Koch C."/>
            <person name="Kracher B."/>
            <person name="Kubo Y."/>
            <person name="Law A.D."/>
            <person name="Lebrun M.-H."/>
            <person name="Lee Y.-H."/>
            <person name="Miyara I."/>
            <person name="Moore N."/>
            <person name="Neumann U."/>
            <person name="Nordstroem K."/>
            <person name="Panaccione D.G."/>
            <person name="Panstruga R."/>
            <person name="Place M."/>
            <person name="Proctor R.H."/>
            <person name="Prusky D."/>
            <person name="Rech G."/>
            <person name="Reinhardt R."/>
            <person name="Rollins J.A."/>
            <person name="Rounsley S."/>
            <person name="Schardl C.L."/>
            <person name="Schwartz D.C."/>
            <person name="Shenoy N."/>
            <person name="Shirasu K."/>
            <person name="Sikhakolli U.R."/>
            <person name="Stueber K."/>
            <person name="Sukno S.A."/>
            <person name="Sweigard J.A."/>
            <person name="Takano Y."/>
            <person name="Takahara H."/>
            <person name="Trail F."/>
            <person name="van der Does H.C."/>
            <person name="Voll L.M."/>
            <person name="Will I."/>
            <person name="Young S."/>
            <person name="Zeng Q."/>
            <person name="Zhang J."/>
            <person name="Zhou S."/>
            <person name="Dickman M.B."/>
            <person name="Schulze-Lefert P."/>
            <person name="Ver Loren van Themaat E."/>
            <person name="Ma L.-J."/>
            <person name="Vaillancourt L.J."/>
        </authorList>
    </citation>
    <scope>NUCLEOTIDE SEQUENCE [LARGE SCALE GENOMIC DNA]</scope>
    <source>
        <strain evidence="5">M1.001 / M2 / FGSC 10212</strain>
    </source>
</reference>
<dbReference type="STRING" id="645133.E3QJ88"/>
<keyword evidence="5" id="KW-1185">Reference proteome</keyword>
<dbReference type="InterPro" id="IPR003593">
    <property type="entry name" value="AAA+_ATPase"/>
</dbReference>
<proteinExistence type="predicted"/>
<dbReference type="PANTHER" id="PTHR24223:SF399">
    <property type="entry name" value="ABC TRANSPORTER ATNG"/>
    <property type="match status" value="1"/>
</dbReference>
<dbReference type="Pfam" id="PF00005">
    <property type="entry name" value="ABC_tran"/>
    <property type="match status" value="1"/>
</dbReference>
<dbReference type="GO" id="GO:0005524">
    <property type="term" value="F:ATP binding"/>
    <property type="evidence" value="ECO:0007669"/>
    <property type="project" value="UniProtKB-KW"/>
</dbReference>
<evidence type="ECO:0000256" key="1">
    <source>
        <dbReference type="ARBA" id="ARBA00022741"/>
    </source>
</evidence>
<dbReference type="RefSeq" id="XP_008094946.1">
    <property type="nucleotide sequence ID" value="XM_008096755.1"/>
</dbReference>
<dbReference type="VEuPathDB" id="FungiDB:GLRG_06070"/>
<dbReference type="OrthoDB" id="5241005at2759"/>
<dbReference type="PROSITE" id="PS00211">
    <property type="entry name" value="ABC_TRANSPORTER_1"/>
    <property type="match status" value="1"/>
</dbReference>
<dbReference type="EMBL" id="GG697352">
    <property type="protein sequence ID" value="EFQ30926.1"/>
    <property type="molecule type" value="Genomic_DNA"/>
</dbReference>
<keyword evidence="1" id="KW-0547">Nucleotide-binding</keyword>
<evidence type="ECO:0000256" key="2">
    <source>
        <dbReference type="ARBA" id="ARBA00022840"/>
    </source>
</evidence>
<dbReference type="PANTHER" id="PTHR24223">
    <property type="entry name" value="ATP-BINDING CASSETTE SUB-FAMILY C"/>
    <property type="match status" value="1"/>
</dbReference>
<dbReference type="GO" id="GO:0016020">
    <property type="term" value="C:membrane"/>
    <property type="evidence" value="ECO:0007669"/>
    <property type="project" value="TreeGrafter"/>
</dbReference>
<dbReference type="GO" id="GO:0042626">
    <property type="term" value="F:ATPase-coupled transmembrane transporter activity"/>
    <property type="evidence" value="ECO:0007669"/>
    <property type="project" value="TreeGrafter"/>
</dbReference>
<dbReference type="PROSITE" id="PS50893">
    <property type="entry name" value="ABC_TRANSPORTER_2"/>
    <property type="match status" value="1"/>
</dbReference>
<dbReference type="InterPro" id="IPR027417">
    <property type="entry name" value="P-loop_NTPase"/>
</dbReference>